<dbReference type="Proteomes" id="UP000015382">
    <property type="component" value="Chromosome"/>
</dbReference>
<proteinExistence type="predicted"/>
<evidence type="ECO:0000256" key="1">
    <source>
        <dbReference type="ARBA" id="ARBA00022603"/>
    </source>
</evidence>
<evidence type="ECO:0000313" key="4">
    <source>
        <dbReference type="Proteomes" id="UP000015382"/>
    </source>
</evidence>
<dbReference type="InterPro" id="IPR029063">
    <property type="entry name" value="SAM-dependent_MTases_sf"/>
</dbReference>
<dbReference type="HOGENOM" id="CLU_075826_2_0_4"/>
<dbReference type="Gene3D" id="3.40.50.150">
    <property type="entry name" value="Vaccinia Virus protein VP39"/>
    <property type="match status" value="1"/>
</dbReference>
<name>S5TEZ8_9PROT</name>
<keyword evidence="2" id="KW-0808">Transferase</keyword>
<keyword evidence="1 3" id="KW-0489">Methyltransferase</keyword>
<dbReference type="OrthoDB" id="9803017at2"/>
<dbReference type="PANTHER" id="PTHR43542">
    <property type="entry name" value="METHYLTRANSFERASE"/>
    <property type="match status" value="1"/>
</dbReference>
<dbReference type="GO" id="GO:0031167">
    <property type="term" value="P:rRNA methylation"/>
    <property type="evidence" value="ECO:0007669"/>
    <property type="project" value="InterPro"/>
</dbReference>
<reference evidence="3 4" key="1">
    <citation type="journal article" date="2013" name="Genome Biol. Evol.">
        <title>Small, smaller, smallest: the origins and evolution of ancient dual symbioses in a Phloem-feeding insect.</title>
        <authorList>
            <person name="Bennett G.M."/>
            <person name="Moran N.A."/>
        </authorList>
    </citation>
    <scope>NUCLEOTIDE SEQUENCE [LARGE SCALE GENOMIC DNA]</scope>
    <source>
        <strain evidence="3 4">ALF</strain>
    </source>
</reference>
<dbReference type="PANTHER" id="PTHR43542:SF1">
    <property type="entry name" value="METHYLTRANSFERASE"/>
    <property type="match status" value="1"/>
</dbReference>
<evidence type="ECO:0000313" key="3">
    <source>
        <dbReference type="EMBL" id="AGS33258.1"/>
    </source>
</evidence>
<sequence length="185" mass="22355">MNFIYSGKYKRNKLNLKNNINKLKNYKPTPIYIKKRLFNWLKIDLTNFICLDAFSCSGLLGFEIASKGCRLSILLEKNKILFLNLLKNKNRLNMKNIKIFNCNFFKYIKYYNRYYYDLVFIDSPYIKLNFLKKSLILISKYLKKGSLIYLETIFNFNFLKIDFLNLKILKNDFFNKINFFLIKVL</sequence>
<dbReference type="InterPro" id="IPR004398">
    <property type="entry name" value="RNA_MeTrfase_RsmD"/>
</dbReference>
<dbReference type="EMBL" id="CP006059">
    <property type="protein sequence ID" value="AGS33258.1"/>
    <property type="molecule type" value="Genomic_DNA"/>
</dbReference>
<protein>
    <submittedName>
        <fullName evidence="3">RNA methyltransferase</fullName>
    </submittedName>
</protein>
<accession>S5TEZ8</accession>
<evidence type="ECO:0000256" key="2">
    <source>
        <dbReference type="ARBA" id="ARBA00022679"/>
    </source>
</evidence>
<dbReference type="GO" id="GO:0008168">
    <property type="term" value="F:methyltransferase activity"/>
    <property type="evidence" value="ECO:0007669"/>
    <property type="project" value="UniProtKB-KW"/>
</dbReference>
<organism evidence="3 4">
    <name type="scientific">Candidatus Nasuia deltocephalinicola str. NAS-ALF</name>
    <dbReference type="NCBI Taxonomy" id="1343077"/>
    <lineage>
        <taxon>Bacteria</taxon>
        <taxon>Pseudomonadati</taxon>
        <taxon>Pseudomonadota</taxon>
        <taxon>Betaproteobacteria</taxon>
        <taxon>Candidatus Nasuia</taxon>
    </lineage>
</organism>
<gene>
    <name evidence="3" type="primary">rsmD</name>
    <name evidence="3" type="ORF">NASALF_121</name>
</gene>
<dbReference type="SUPFAM" id="SSF53335">
    <property type="entry name" value="S-adenosyl-L-methionine-dependent methyltransferases"/>
    <property type="match status" value="1"/>
</dbReference>
<dbReference type="AlphaFoldDB" id="S5TEZ8"/>
<dbReference type="KEGG" id="ndl:NASALF_121"/>
<keyword evidence="4" id="KW-1185">Reference proteome</keyword>
<dbReference type="Pfam" id="PF03602">
    <property type="entry name" value="Cons_hypoth95"/>
    <property type="match status" value="1"/>
</dbReference>